<protein>
    <submittedName>
        <fullName evidence="1">Uncharacterized protein</fullName>
    </submittedName>
</protein>
<accession>J9D949</accession>
<evidence type="ECO:0000313" key="1">
    <source>
        <dbReference type="EMBL" id="EJW04301.1"/>
    </source>
</evidence>
<reference evidence="1 2" key="1">
    <citation type="submission" date="2011-08" db="EMBL/GenBank/DDBJ databases">
        <authorList>
            <person name="Liu Z.J."/>
            <person name="Shi F.L."/>
            <person name="Lu J.Q."/>
            <person name="Li M."/>
            <person name="Wang Z.L."/>
        </authorList>
    </citation>
    <scope>NUCLEOTIDE SEQUENCE [LARGE SCALE GENOMIC DNA]</scope>
    <source>
        <strain evidence="1 2">USNM 41457</strain>
    </source>
</reference>
<keyword evidence="2" id="KW-1185">Reference proteome</keyword>
<name>J9D949_EDHAE</name>
<dbReference type="EMBL" id="AFBI03000020">
    <property type="protein sequence ID" value="EJW04301.1"/>
    <property type="molecule type" value="Genomic_DNA"/>
</dbReference>
<dbReference type="Proteomes" id="UP000003163">
    <property type="component" value="Unassembled WGS sequence"/>
</dbReference>
<dbReference type="HOGENOM" id="CLU_909198_0_0_1"/>
<dbReference type="VEuPathDB" id="MicrosporidiaDB:EDEG_01425"/>
<comment type="caution">
    <text evidence="1">The sequence shown here is derived from an EMBL/GenBank/DDBJ whole genome shotgun (WGS) entry which is preliminary data.</text>
</comment>
<proteinExistence type="predicted"/>
<gene>
    <name evidence="1" type="ORF">EDEG_01425</name>
</gene>
<evidence type="ECO:0000313" key="2">
    <source>
        <dbReference type="Proteomes" id="UP000003163"/>
    </source>
</evidence>
<reference evidence="2" key="2">
    <citation type="submission" date="2015-07" db="EMBL/GenBank/DDBJ databases">
        <title>Contrasting host-pathogen interactions and genome evolution in two generalist and specialist microsporidian pathogens of mosquitoes.</title>
        <authorList>
            <consortium name="The Broad Institute Genomics Platform"/>
            <consortium name="The Broad Institute Genome Sequencing Center for Infectious Disease"/>
            <person name="Cuomo C.A."/>
            <person name="Sanscrainte N.D."/>
            <person name="Goldberg J.M."/>
            <person name="Heiman D."/>
            <person name="Young S."/>
            <person name="Zeng Q."/>
            <person name="Becnel J.J."/>
            <person name="Birren B.W."/>
        </authorList>
    </citation>
    <scope>NUCLEOTIDE SEQUENCE [LARGE SCALE GENOMIC DNA]</scope>
    <source>
        <strain evidence="2">USNM 41457</strain>
    </source>
</reference>
<dbReference type="InParanoid" id="J9D949"/>
<sequence>MKDKKLFNGNVEKNVYNKCDDEEKNGDKYVSDNKESKKLGLKDLCSFQANELVRSDLVKKMLSDVKYINDKIGTDKMLYNSKHRCKGQDDNSILSKEKANKCDSNEKSSNFKRKKIKLEAEKKILQDVVKINNKNFIGDEKQFCKAKLSCKEAISQLINKFDGERNKKTVKIDQESHMIQGEKNNEEVSVKSVKRDLKNKEYSDSDAYSALKNIIESFGSQINKQTNGNEEFEDMTRENENIDCSVKQHQDYQETKKTDNRTDNKYIVKDDNAVQAKYETEKIIAEDSKNKYTEDNLEFNKKKLIC</sequence>
<organism evidence="1 2">
    <name type="scientific">Edhazardia aedis (strain USNM 41457)</name>
    <name type="common">Microsporidian parasite</name>
    <dbReference type="NCBI Taxonomy" id="1003232"/>
    <lineage>
        <taxon>Eukaryota</taxon>
        <taxon>Fungi</taxon>
        <taxon>Fungi incertae sedis</taxon>
        <taxon>Microsporidia</taxon>
        <taxon>Edhazardia</taxon>
    </lineage>
</organism>
<dbReference type="AlphaFoldDB" id="J9D949"/>